<dbReference type="InterPro" id="IPR051531">
    <property type="entry name" value="N-acetyltransferase"/>
</dbReference>
<reference evidence="2 3" key="1">
    <citation type="journal article" date="2015" name="Genome Announc.">
        <title>Draft Genome Sequence of Cyanobacterium Hassallia byssoidea Strain VB512170, Isolated from Monuments in India.</title>
        <authorList>
            <person name="Singh D."/>
            <person name="Chandrababunaidu M.M."/>
            <person name="Panda A."/>
            <person name="Sen D."/>
            <person name="Bhattacharyya S."/>
            <person name="Adhikary S.P."/>
            <person name="Tripathy S."/>
        </authorList>
    </citation>
    <scope>NUCLEOTIDE SEQUENCE [LARGE SCALE GENOMIC DNA]</scope>
    <source>
        <strain evidence="2 3">VB512170</strain>
    </source>
</reference>
<organism evidence="2 3">
    <name type="scientific">Hassallia byssoidea VB512170</name>
    <dbReference type="NCBI Taxonomy" id="1304833"/>
    <lineage>
        <taxon>Bacteria</taxon>
        <taxon>Bacillati</taxon>
        <taxon>Cyanobacteriota</taxon>
        <taxon>Cyanophyceae</taxon>
        <taxon>Nostocales</taxon>
        <taxon>Tolypothrichaceae</taxon>
        <taxon>Hassallia</taxon>
    </lineage>
</organism>
<dbReference type="PROSITE" id="PS51186">
    <property type="entry name" value="GNAT"/>
    <property type="match status" value="1"/>
</dbReference>
<dbReference type="PANTHER" id="PTHR43792">
    <property type="entry name" value="GNAT FAMILY, PUTATIVE (AFU_ORTHOLOGUE AFUA_3G00765)-RELATED-RELATED"/>
    <property type="match status" value="1"/>
</dbReference>
<evidence type="ECO:0000313" key="2">
    <source>
        <dbReference type="EMBL" id="NEU71879.1"/>
    </source>
</evidence>
<evidence type="ECO:0000313" key="3">
    <source>
        <dbReference type="Proteomes" id="UP000031549"/>
    </source>
</evidence>
<dbReference type="Proteomes" id="UP000031549">
    <property type="component" value="Unassembled WGS sequence"/>
</dbReference>
<keyword evidence="2" id="KW-0808">Transferase</keyword>
<dbReference type="Pfam" id="PF13302">
    <property type="entry name" value="Acetyltransf_3"/>
    <property type="match status" value="1"/>
</dbReference>
<accession>A0A846H5L8</accession>
<evidence type="ECO:0000259" key="1">
    <source>
        <dbReference type="PROSITE" id="PS51186"/>
    </source>
</evidence>
<feature type="domain" description="N-acetyltransferase" evidence="1">
    <location>
        <begin position="10"/>
        <end position="177"/>
    </location>
</feature>
<sequence length="178" mass="20176">MTPLFETNRLIIRNWIPEKDAESAFEMYSDPDVTRFISGMIEESVESQRVRLQTIIDRYAKLNKGTGFWAIVEKETGQIVGAVMLKQLPDTEKNLTEDYEVGWHLRKSSWGKGYATEAGQAAINYGFNILKLPVIYAVAEAENHASISVTQRLNMVPIGRTNKYYGGIELELFKLLPA</sequence>
<dbReference type="Gene3D" id="3.40.630.30">
    <property type="match status" value="1"/>
</dbReference>
<dbReference type="GO" id="GO:0016747">
    <property type="term" value="F:acyltransferase activity, transferring groups other than amino-acyl groups"/>
    <property type="evidence" value="ECO:0007669"/>
    <property type="project" value="InterPro"/>
</dbReference>
<keyword evidence="3" id="KW-1185">Reference proteome</keyword>
<protein>
    <submittedName>
        <fullName evidence="2">GNAT family N-acetyltransferase</fullName>
    </submittedName>
</protein>
<dbReference type="AlphaFoldDB" id="A0A846H5L8"/>
<dbReference type="InterPro" id="IPR000182">
    <property type="entry name" value="GNAT_dom"/>
</dbReference>
<proteinExistence type="predicted"/>
<dbReference type="InterPro" id="IPR016181">
    <property type="entry name" value="Acyl_CoA_acyltransferase"/>
</dbReference>
<dbReference type="PANTHER" id="PTHR43792:SF1">
    <property type="entry name" value="N-ACETYLTRANSFERASE DOMAIN-CONTAINING PROTEIN"/>
    <property type="match status" value="1"/>
</dbReference>
<dbReference type="RefSeq" id="WP_039743675.1">
    <property type="nucleotide sequence ID" value="NZ_JTCM02000006.1"/>
</dbReference>
<dbReference type="SUPFAM" id="SSF55729">
    <property type="entry name" value="Acyl-CoA N-acyltransferases (Nat)"/>
    <property type="match status" value="1"/>
</dbReference>
<name>A0A846H5L8_9CYAN</name>
<gene>
    <name evidence="2" type="ORF">PI95_004645</name>
</gene>
<dbReference type="EMBL" id="JTCM02000006">
    <property type="protein sequence ID" value="NEU71879.1"/>
    <property type="molecule type" value="Genomic_DNA"/>
</dbReference>
<comment type="caution">
    <text evidence="2">The sequence shown here is derived from an EMBL/GenBank/DDBJ whole genome shotgun (WGS) entry which is preliminary data.</text>
</comment>